<dbReference type="Proteomes" id="UP000253303">
    <property type="component" value="Unassembled WGS sequence"/>
</dbReference>
<sequence>MPDEDETGPGSAGRSQDPIVDRVRPDPAQAPAAVLRMTGFLGDSDRPDHQRLYFTRALDYYAEFGSGDVIDMTTVARDEEPFRGEEATQVSLRRDAMVEFTRTRTGRPLDEFDLDVRFGRSRSGQCIPGLTDTREHDCQEPTAAGGGDCVTPGTCAPSCETCVTNCGSCYETCVIPTNCGSCVTCDPWCGENR</sequence>
<dbReference type="EMBL" id="QMEY01000015">
    <property type="protein sequence ID" value="RBQ16664.1"/>
    <property type="molecule type" value="Genomic_DNA"/>
</dbReference>
<comment type="caution">
    <text evidence="2">The sequence shown here is derived from an EMBL/GenBank/DDBJ whole genome shotgun (WGS) entry which is preliminary data.</text>
</comment>
<dbReference type="AlphaFoldDB" id="A0A366LTM8"/>
<organism evidence="2 3">
    <name type="scientific">Spongiactinospora rosea</name>
    <dbReference type="NCBI Taxonomy" id="2248750"/>
    <lineage>
        <taxon>Bacteria</taxon>
        <taxon>Bacillati</taxon>
        <taxon>Actinomycetota</taxon>
        <taxon>Actinomycetes</taxon>
        <taxon>Streptosporangiales</taxon>
        <taxon>Streptosporangiaceae</taxon>
        <taxon>Spongiactinospora</taxon>
    </lineage>
</organism>
<protein>
    <submittedName>
        <fullName evidence="2">Uncharacterized protein</fullName>
    </submittedName>
</protein>
<dbReference type="RefSeq" id="WP_113983925.1">
    <property type="nucleotide sequence ID" value="NZ_QMEY01000015.1"/>
</dbReference>
<reference evidence="2 3" key="1">
    <citation type="submission" date="2018-06" db="EMBL/GenBank/DDBJ databases">
        <title>Sphaerisporangium craniellae sp. nov., isolated from a marine sponge in the South China Sea.</title>
        <authorList>
            <person name="Li L."/>
        </authorList>
    </citation>
    <scope>NUCLEOTIDE SEQUENCE [LARGE SCALE GENOMIC DNA]</scope>
    <source>
        <strain evidence="2 3">LHW63015</strain>
    </source>
</reference>
<evidence type="ECO:0000313" key="3">
    <source>
        <dbReference type="Proteomes" id="UP000253303"/>
    </source>
</evidence>
<accession>A0A366LTM8</accession>
<dbReference type="OrthoDB" id="5195409at2"/>
<gene>
    <name evidence="2" type="ORF">DP939_28660</name>
</gene>
<name>A0A366LTM8_9ACTN</name>
<evidence type="ECO:0000256" key="1">
    <source>
        <dbReference type="SAM" id="MobiDB-lite"/>
    </source>
</evidence>
<keyword evidence="3" id="KW-1185">Reference proteome</keyword>
<feature type="region of interest" description="Disordered" evidence="1">
    <location>
        <begin position="1"/>
        <end position="28"/>
    </location>
</feature>
<evidence type="ECO:0000313" key="2">
    <source>
        <dbReference type="EMBL" id="RBQ16664.1"/>
    </source>
</evidence>
<proteinExistence type="predicted"/>